<evidence type="ECO:0000259" key="1">
    <source>
        <dbReference type="Pfam" id="PF07238"/>
    </source>
</evidence>
<dbReference type="RefSeq" id="WP_080885724.1">
    <property type="nucleotide sequence ID" value="NZ_LT828648.1"/>
</dbReference>
<name>A0A1W1I2D1_9BACT</name>
<dbReference type="Proteomes" id="UP000192042">
    <property type="component" value="Chromosome I"/>
</dbReference>
<dbReference type="Pfam" id="PF07238">
    <property type="entry name" value="PilZ"/>
    <property type="match status" value="1"/>
</dbReference>
<dbReference type="KEGG" id="nja:NSJP_0970"/>
<dbReference type="InterPro" id="IPR009875">
    <property type="entry name" value="PilZ_domain"/>
</dbReference>
<sequence>MNGQDGQDRRGRRLKVSHRLFFFGEDEFEGEATILDISTGGCQATSQTEVKCGMVLKLSLFLQDQPWPLRIDDSIVRWVKEQTFGLEFLGIRPAQRERLRAILMKAKA</sequence>
<proteinExistence type="predicted"/>
<dbReference type="EMBL" id="LT828648">
    <property type="protein sequence ID" value="SLM47142.1"/>
    <property type="molecule type" value="Genomic_DNA"/>
</dbReference>
<dbReference type="SUPFAM" id="SSF141371">
    <property type="entry name" value="PilZ domain-like"/>
    <property type="match status" value="1"/>
</dbReference>
<dbReference type="AlphaFoldDB" id="A0A1W1I2D1"/>
<dbReference type="Gene3D" id="2.40.10.220">
    <property type="entry name" value="predicted glycosyltransferase like domains"/>
    <property type="match status" value="1"/>
</dbReference>
<gene>
    <name evidence="2" type="ORF">NSJP_0970</name>
</gene>
<dbReference type="STRING" id="1325564.NSJP_0970"/>
<evidence type="ECO:0000313" key="3">
    <source>
        <dbReference type="Proteomes" id="UP000192042"/>
    </source>
</evidence>
<keyword evidence="3" id="KW-1185">Reference proteome</keyword>
<reference evidence="2 3" key="1">
    <citation type="submission" date="2017-03" db="EMBL/GenBank/DDBJ databases">
        <authorList>
            <person name="Afonso C.L."/>
            <person name="Miller P.J."/>
            <person name="Scott M.A."/>
            <person name="Spackman E."/>
            <person name="Goraichik I."/>
            <person name="Dimitrov K.M."/>
            <person name="Suarez D.L."/>
            <person name="Swayne D.E."/>
        </authorList>
    </citation>
    <scope>NUCLEOTIDE SEQUENCE [LARGE SCALE GENOMIC DNA]</scope>
    <source>
        <strain evidence="2">Genome sequencing of Nitrospira japonica strain NJ11</strain>
    </source>
</reference>
<dbReference type="OrthoDB" id="9809037at2"/>
<evidence type="ECO:0000313" key="2">
    <source>
        <dbReference type="EMBL" id="SLM47142.1"/>
    </source>
</evidence>
<organism evidence="2 3">
    <name type="scientific">Nitrospira japonica</name>
    <dbReference type="NCBI Taxonomy" id="1325564"/>
    <lineage>
        <taxon>Bacteria</taxon>
        <taxon>Pseudomonadati</taxon>
        <taxon>Nitrospirota</taxon>
        <taxon>Nitrospiria</taxon>
        <taxon>Nitrospirales</taxon>
        <taxon>Nitrospiraceae</taxon>
        <taxon>Nitrospira</taxon>
    </lineage>
</organism>
<protein>
    <recommendedName>
        <fullName evidence="1">PilZ domain-containing protein</fullName>
    </recommendedName>
</protein>
<dbReference type="GO" id="GO:0035438">
    <property type="term" value="F:cyclic-di-GMP binding"/>
    <property type="evidence" value="ECO:0007669"/>
    <property type="project" value="InterPro"/>
</dbReference>
<feature type="domain" description="PilZ" evidence="1">
    <location>
        <begin position="7"/>
        <end position="104"/>
    </location>
</feature>
<accession>A0A1W1I2D1</accession>